<protein>
    <submittedName>
        <fullName evidence="8">Tat binding protein 1(TBP-1)-interacting protein</fullName>
    </submittedName>
</protein>
<proteinExistence type="inferred from homology"/>
<dbReference type="SUPFAM" id="SSF46785">
    <property type="entry name" value="Winged helix' DNA-binding domain"/>
    <property type="match status" value="1"/>
</dbReference>
<dbReference type="GO" id="GO:0000794">
    <property type="term" value="C:condensed nuclear chromosome"/>
    <property type="evidence" value="ECO:0000318"/>
    <property type="project" value="GO_Central"/>
</dbReference>
<dbReference type="GO" id="GO:0000785">
    <property type="term" value="C:chromatin"/>
    <property type="evidence" value="ECO:0007669"/>
    <property type="project" value="EnsemblFungi"/>
</dbReference>
<dbReference type="Gene3D" id="1.10.10.10">
    <property type="entry name" value="Winged helix-like DNA-binding domain superfamily/Winged helix DNA-binding domain"/>
    <property type="match status" value="1"/>
</dbReference>
<accession>B6K872</accession>
<dbReference type="RefSeq" id="XP_002176019.1">
    <property type="nucleotide sequence ID" value="XM_002175983.1"/>
</dbReference>
<dbReference type="VEuPathDB" id="FungiDB:SJAG_04950"/>
<dbReference type="eggNOG" id="KOG4603">
    <property type="taxonomic scope" value="Eukaryota"/>
</dbReference>
<dbReference type="STRING" id="402676.B6K872"/>
<comment type="similarity">
    <text evidence="2">Belongs to the HOP2 family.</text>
</comment>
<keyword evidence="4" id="KW-0539">Nucleus</keyword>
<evidence type="ECO:0000256" key="6">
    <source>
        <dbReference type="SAM" id="Coils"/>
    </source>
</evidence>
<gene>
    <name evidence="9" type="primary">meu13</name>
    <name evidence="8" type="ORF">SJAG_04950</name>
</gene>
<sequence length="216" mass="24804">MAKARESSKSKSLKGEAAEKMIFDYLRKTNRPYSATDISANLKNAVTKTVAQRTLEQLREAGMIHGKNYGKQIVYVCLQEEDASASPEELGKMDARIKELREQEDSLKTECKHLSEELHSITNVLTNNQLKSAIEKAKTQLDELNEQFVNESHGKEELESVTEDEQIAIAKNHEFVKKSYKARKKMFYNVWNLFADNLESPIELWTKLGFEKDELE</sequence>
<evidence type="ECO:0000256" key="5">
    <source>
        <dbReference type="ARBA" id="ARBA00023254"/>
    </source>
</evidence>
<evidence type="ECO:0000256" key="2">
    <source>
        <dbReference type="ARBA" id="ARBA00007922"/>
    </source>
</evidence>
<evidence type="ECO:0000256" key="3">
    <source>
        <dbReference type="ARBA" id="ARBA00023172"/>
    </source>
</evidence>
<dbReference type="InterPro" id="IPR036388">
    <property type="entry name" value="WH-like_DNA-bd_sf"/>
</dbReference>
<reference evidence="8 10" key="1">
    <citation type="journal article" date="2011" name="Science">
        <title>Comparative functional genomics of the fission yeasts.</title>
        <authorList>
            <person name="Rhind N."/>
            <person name="Chen Z."/>
            <person name="Yassour M."/>
            <person name="Thompson D.A."/>
            <person name="Haas B.J."/>
            <person name="Habib N."/>
            <person name="Wapinski I."/>
            <person name="Roy S."/>
            <person name="Lin M.F."/>
            <person name="Heiman D.I."/>
            <person name="Young S.K."/>
            <person name="Furuya K."/>
            <person name="Guo Y."/>
            <person name="Pidoux A."/>
            <person name="Chen H.M."/>
            <person name="Robbertse B."/>
            <person name="Goldberg J.M."/>
            <person name="Aoki K."/>
            <person name="Bayne E.H."/>
            <person name="Berlin A.M."/>
            <person name="Desjardins C.A."/>
            <person name="Dobbs E."/>
            <person name="Dukaj L."/>
            <person name="Fan L."/>
            <person name="FitzGerald M.G."/>
            <person name="French C."/>
            <person name="Gujja S."/>
            <person name="Hansen K."/>
            <person name="Keifenheim D."/>
            <person name="Levin J.Z."/>
            <person name="Mosher R.A."/>
            <person name="Mueller C.A."/>
            <person name="Pfiffner J."/>
            <person name="Priest M."/>
            <person name="Russ C."/>
            <person name="Smialowska A."/>
            <person name="Swoboda P."/>
            <person name="Sykes S.M."/>
            <person name="Vaughn M."/>
            <person name="Vengrova S."/>
            <person name="Yoder R."/>
            <person name="Zeng Q."/>
            <person name="Allshire R."/>
            <person name="Baulcombe D."/>
            <person name="Birren B.W."/>
            <person name="Brown W."/>
            <person name="Ekwall K."/>
            <person name="Kellis M."/>
            <person name="Leatherwood J."/>
            <person name="Levin H."/>
            <person name="Margalit H."/>
            <person name="Martienssen R."/>
            <person name="Nieduszynski C.A."/>
            <person name="Spatafora J.W."/>
            <person name="Friedman N."/>
            <person name="Dalgaard J.Z."/>
            <person name="Baumann P."/>
            <person name="Niki H."/>
            <person name="Regev A."/>
            <person name="Nusbaum C."/>
        </authorList>
    </citation>
    <scope>NUCLEOTIDE SEQUENCE [LARGE SCALE GENOMIC DNA]</scope>
    <source>
        <strain evidence="10">yFS275 / FY16936</strain>
    </source>
</reference>
<dbReference type="GeneID" id="7050381"/>
<keyword evidence="3" id="KW-0233">DNA recombination</keyword>
<dbReference type="OMA" id="QKYHREW"/>
<dbReference type="HOGENOM" id="CLU_063266_3_1_1"/>
<keyword evidence="5" id="KW-0469">Meiosis</keyword>
<dbReference type="Pfam" id="PF07106">
    <property type="entry name" value="WHD_TBPIP"/>
    <property type="match status" value="1"/>
</dbReference>
<keyword evidence="6" id="KW-0175">Coiled coil</keyword>
<dbReference type="InterPro" id="IPR010776">
    <property type="entry name" value="Hop2_WH_dom"/>
</dbReference>
<feature type="coiled-coil region" evidence="6">
    <location>
        <begin position="90"/>
        <end position="147"/>
    </location>
</feature>
<dbReference type="AlphaFoldDB" id="B6K872"/>
<dbReference type="PANTHER" id="PTHR15938:SF0">
    <property type="entry name" value="HOMOLOGOUS-PAIRING PROTEIN 2 HOMOLOG"/>
    <property type="match status" value="1"/>
</dbReference>
<evidence type="ECO:0000313" key="10">
    <source>
        <dbReference type="Proteomes" id="UP000001744"/>
    </source>
</evidence>
<evidence type="ECO:0000256" key="4">
    <source>
        <dbReference type="ARBA" id="ARBA00023242"/>
    </source>
</evidence>
<keyword evidence="10" id="KW-1185">Reference proteome</keyword>
<feature type="domain" description="Homologous-pairing protein 2 winged helix" evidence="7">
    <location>
        <begin position="18"/>
        <end position="77"/>
    </location>
</feature>
<dbReference type="JaponicusDB" id="SJAG_04950">
    <property type="gene designation" value="meu13"/>
</dbReference>
<evidence type="ECO:0000259" key="7">
    <source>
        <dbReference type="Pfam" id="PF07106"/>
    </source>
</evidence>
<dbReference type="GO" id="GO:0010774">
    <property type="term" value="P:meiotic strand invasion involved in reciprocal meiotic recombination"/>
    <property type="evidence" value="ECO:0000318"/>
    <property type="project" value="GO_Central"/>
</dbReference>
<dbReference type="OrthoDB" id="272266at2759"/>
<dbReference type="GO" id="GO:0120231">
    <property type="term" value="C:DNA recombinase auxiliary factor complex"/>
    <property type="evidence" value="ECO:0000318"/>
    <property type="project" value="GO_Central"/>
</dbReference>
<dbReference type="GO" id="GO:0120230">
    <property type="term" value="F:recombinase activator activity"/>
    <property type="evidence" value="ECO:0000318"/>
    <property type="project" value="GO_Central"/>
</dbReference>
<dbReference type="Proteomes" id="UP000001744">
    <property type="component" value="Unassembled WGS sequence"/>
</dbReference>
<dbReference type="GO" id="GO:0003690">
    <property type="term" value="F:double-stranded DNA binding"/>
    <property type="evidence" value="ECO:0000318"/>
    <property type="project" value="GO_Central"/>
</dbReference>
<evidence type="ECO:0000256" key="1">
    <source>
        <dbReference type="ARBA" id="ARBA00004123"/>
    </source>
</evidence>
<name>B6K872_SCHJY</name>
<dbReference type="GO" id="GO:0007129">
    <property type="term" value="P:homologous chromosome pairing at meiosis"/>
    <property type="evidence" value="ECO:0000318"/>
    <property type="project" value="GO_Central"/>
</dbReference>
<organism evidence="8 10">
    <name type="scientific">Schizosaccharomyces japonicus (strain yFS275 / FY16936)</name>
    <name type="common">Fission yeast</name>
    <dbReference type="NCBI Taxonomy" id="402676"/>
    <lineage>
        <taxon>Eukaryota</taxon>
        <taxon>Fungi</taxon>
        <taxon>Dikarya</taxon>
        <taxon>Ascomycota</taxon>
        <taxon>Taphrinomycotina</taxon>
        <taxon>Schizosaccharomycetes</taxon>
        <taxon>Schizosaccharomycetales</taxon>
        <taxon>Schizosaccharomycetaceae</taxon>
        <taxon>Schizosaccharomyces</taxon>
    </lineage>
</organism>
<dbReference type="GO" id="GO:0000709">
    <property type="term" value="P:meiotic joint molecule formation"/>
    <property type="evidence" value="ECO:0000318"/>
    <property type="project" value="GO_Central"/>
</dbReference>
<dbReference type="InterPro" id="IPR036390">
    <property type="entry name" value="WH_DNA-bd_sf"/>
</dbReference>
<dbReference type="PANTHER" id="PTHR15938">
    <property type="entry name" value="TBP-1 INTERACTING PROTEIN"/>
    <property type="match status" value="1"/>
</dbReference>
<comment type="subcellular location">
    <subcellularLocation>
        <location evidence="1">Nucleus</location>
    </subcellularLocation>
</comment>
<evidence type="ECO:0000313" key="8">
    <source>
        <dbReference type="EMBL" id="EEB09726.1"/>
    </source>
</evidence>
<evidence type="ECO:0000313" key="9">
    <source>
        <dbReference type="JaponicusDB" id="SJAG_04950"/>
    </source>
</evidence>
<dbReference type="EMBL" id="KE651167">
    <property type="protein sequence ID" value="EEB09726.1"/>
    <property type="molecule type" value="Genomic_DNA"/>
</dbReference>